<evidence type="ECO:0000313" key="1">
    <source>
        <dbReference type="EMBL" id="GAH14675.1"/>
    </source>
</evidence>
<protein>
    <submittedName>
        <fullName evidence="1">Uncharacterized protein</fullName>
    </submittedName>
</protein>
<proteinExistence type="predicted"/>
<comment type="caution">
    <text evidence="1">The sequence shown here is derived from an EMBL/GenBank/DDBJ whole genome shotgun (WGS) entry which is preliminary data.</text>
</comment>
<accession>X1E2P1</accession>
<reference evidence="1" key="1">
    <citation type="journal article" date="2014" name="Front. Microbiol.">
        <title>High frequency of phylogenetically diverse reductive dehalogenase-homologous genes in deep subseafloor sedimentary metagenomes.</title>
        <authorList>
            <person name="Kawai M."/>
            <person name="Futagami T."/>
            <person name="Toyoda A."/>
            <person name="Takaki Y."/>
            <person name="Nishi S."/>
            <person name="Hori S."/>
            <person name="Arai W."/>
            <person name="Tsubouchi T."/>
            <person name="Morono Y."/>
            <person name="Uchiyama I."/>
            <person name="Ito T."/>
            <person name="Fujiyama A."/>
            <person name="Inagaki F."/>
            <person name="Takami H."/>
        </authorList>
    </citation>
    <scope>NUCLEOTIDE SEQUENCE</scope>
    <source>
        <strain evidence="1">Expedition CK06-06</strain>
    </source>
</reference>
<name>X1E2P1_9ZZZZ</name>
<feature type="non-terminal residue" evidence="1">
    <location>
        <position position="1"/>
    </location>
</feature>
<sequence>ERTGNTVLEFDGKMLATKAIKAKRGASRWHAASIYRTIGDNLVIEIAYNTKIDDEIRHYFGKVTSPHNIGEDFNNYDPTSNVFITPEEVKSGLTQDHIEKELRVCYGEMVRLLLMKVNIVEIVS</sequence>
<organism evidence="1">
    <name type="scientific">marine sediment metagenome</name>
    <dbReference type="NCBI Taxonomy" id="412755"/>
    <lineage>
        <taxon>unclassified sequences</taxon>
        <taxon>metagenomes</taxon>
        <taxon>ecological metagenomes</taxon>
    </lineage>
</organism>
<dbReference type="AlphaFoldDB" id="X1E2P1"/>
<gene>
    <name evidence="1" type="ORF">S01H4_63443</name>
</gene>
<dbReference type="EMBL" id="BART01038153">
    <property type="protein sequence ID" value="GAH14675.1"/>
    <property type="molecule type" value="Genomic_DNA"/>
</dbReference>